<dbReference type="AlphaFoldDB" id="A0A3R7IGT8"/>
<protein>
    <recommendedName>
        <fullName evidence="2">F-box domain-containing protein</fullName>
    </recommendedName>
</protein>
<dbReference type="EMBL" id="NIDN02000172">
    <property type="protein sequence ID" value="RLL95042.1"/>
    <property type="molecule type" value="Genomic_DNA"/>
</dbReference>
<dbReference type="PANTHER" id="PTHR38111:SF6">
    <property type="entry name" value="FINGER DOMAIN PROTEIN, PUTATIVE (AFU_ORTHOLOGUE AFUA_8G01940)-RELATED"/>
    <property type="match status" value="1"/>
</dbReference>
<evidence type="ECO:0000259" key="2">
    <source>
        <dbReference type="PROSITE" id="PS50181"/>
    </source>
</evidence>
<proteinExistence type="predicted"/>
<reference evidence="3 4" key="1">
    <citation type="submission" date="2018-08" db="EMBL/GenBank/DDBJ databases">
        <title>Draft genome sequences of two Aspergillus turcosus clinical strains isolated from bronchoalveolar lavage fluid: one azole-susceptible and the other azole-resistant.</title>
        <authorList>
            <person name="Parent-Michaud M."/>
            <person name="Dufresne P.J."/>
            <person name="Fournier E."/>
            <person name="Martineau C."/>
            <person name="Moreira S."/>
            <person name="Perkins V."/>
            <person name="De Repentigny L."/>
            <person name="Dufresne S.F."/>
        </authorList>
    </citation>
    <scope>NUCLEOTIDE SEQUENCE [LARGE SCALE GENOMIC DNA]</scope>
    <source>
        <strain evidence="3">HMR AF 1038</strain>
    </source>
</reference>
<sequence>MLKKSRRKRKPNNNIPQHHRHDHNHDNSFALPVDPVFEYVQACRHHRLILPRTSIDETFAPNLVRQALNTQHREIFCTWIMMNFPCLYSLYATQVDINILDYMRHYPGALPEALVGAVCALNTLHLSNAHNDPAKVASSRAIYSHGLTRLSAVLQGGMQDRTDDVHLAAILLGFYEILDGTSQRSWLAHSRGITDLFRLRGPALLCSGIGRTLFVSYRSFVVTEAFISRQACLFEEEQWKVMINNTIGTGRAQGKYCWLVTVWEQGLNEIIMCPGYMVRAQGILSHAKPGDKAQKSDLITQIRRSRDELSRAVSQLAIALTAEGEFSEPEDSMGAISADFRHVFIPTSLQSMRTAINLLGRLLNGGRVLKKLRKIPKWEEEWKTLTVRSGVQGIESTPDEFVPHGLDLGQLNIPGAIFLNLLDLTTVSRISDRVFKVKYDGETWILKIAQFRHEIPALQREVSIYSTLTSTGFPLAPKFIGFVYEETKARTVGFLMEEISGKTPDIHNLRDCVETVRLLHTFGILHGDPNKYNFLMTEHGAKIFDFESSAAQGEVDPAAAEEELKSLPIKLEDESGIGRLLIDSTVDIMPLLSLPDETLLEIVSYIESHAHVASLSSQCRRLHRLCDMPNRRKYRRVILRTPEDLIRGFRMLQSILKTPRFGTYVRQLEFDRFSPPGPDVYGPQAQEPPQVSLPPENLSRLERAIDRAGFDINEAERVLNVLLQDLKYRCISHTERAGYFYRIIREMPFYAQALAALLVLFFKHFFDRANGRGHNLPFLQKLRTVRFLVDYLGGYSSYQYQPFDLCESLNLIRRLPAIESVRVDGITVPKRSSIELPPRTANYSKIEIRHSNVNYLYLIHTIRSAKSLKEFAYTIGGYGSMDDSIAMLNPDVLFRSLLEYWETLEYLDLDVEADLPLEGLSFRDYRSQYGPAYFHESEGELGERPENKTHCFLRSFTKLRSLCLGIHLLYYFARGIDDDLLSEEVFSLADRLPPNLESLRIYGYEKGMKPRVKGLPSHIFHDMLSQLLKEKDEKLPRLTHIAGIEELIDHAATLPPQVRPEDIRLVWQREEDQWTEYEY</sequence>
<dbReference type="PANTHER" id="PTHR38111">
    <property type="entry name" value="ZN(2)-C6 FUNGAL-TYPE DOMAIN-CONTAINING PROTEIN-RELATED"/>
    <property type="match status" value="1"/>
</dbReference>
<dbReference type="PROSITE" id="PS50181">
    <property type="entry name" value="FBOX"/>
    <property type="match status" value="1"/>
</dbReference>
<dbReference type="STRING" id="1245748.A0A3R7IGT8"/>
<keyword evidence="4" id="KW-1185">Reference proteome</keyword>
<dbReference type="Pfam" id="PF11951">
    <property type="entry name" value="Fungal_trans_2"/>
    <property type="match status" value="1"/>
</dbReference>
<dbReference type="SUPFAM" id="SSF56112">
    <property type="entry name" value="Protein kinase-like (PK-like)"/>
    <property type="match status" value="1"/>
</dbReference>
<comment type="caution">
    <text evidence="3">The sequence shown here is derived from an EMBL/GenBank/DDBJ whole genome shotgun (WGS) entry which is preliminary data.</text>
</comment>
<dbReference type="Pfam" id="PF00646">
    <property type="entry name" value="F-box"/>
    <property type="match status" value="1"/>
</dbReference>
<gene>
    <name evidence="3" type="ORF">CFD26_104795</name>
</gene>
<accession>A0A3R7IGT8</accession>
<feature type="domain" description="F-box" evidence="2">
    <location>
        <begin position="588"/>
        <end position="637"/>
    </location>
</feature>
<feature type="region of interest" description="Disordered" evidence="1">
    <location>
        <begin position="1"/>
        <end position="26"/>
    </location>
</feature>
<name>A0A3R7IGT8_9EURO</name>
<dbReference type="InterPro" id="IPR021858">
    <property type="entry name" value="Fun_TF"/>
</dbReference>
<dbReference type="Gene3D" id="1.10.510.10">
    <property type="entry name" value="Transferase(Phosphotransferase) domain 1"/>
    <property type="match status" value="1"/>
</dbReference>
<evidence type="ECO:0000313" key="4">
    <source>
        <dbReference type="Proteomes" id="UP000215289"/>
    </source>
</evidence>
<dbReference type="SUPFAM" id="SSF81383">
    <property type="entry name" value="F-box domain"/>
    <property type="match status" value="1"/>
</dbReference>
<dbReference type="InterPro" id="IPR001810">
    <property type="entry name" value="F-box_dom"/>
</dbReference>
<dbReference type="InterPro" id="IPR036047">
    <property type="entry name" value="F-box-like_dom_sf"/>
</dbReference>
<evidence type="ECO:0000256" key="1">
    <source>
        <dbReference type="SAM" id="MobiDB-lite"/>
    </source>
</evidence>
<dbReference type="OrthoDB" id="2687876at2759"/>
<dbReference type="InterPro" id="IPR011009">
    <property type="entry name" value="Kinase-like_dom_sf"/>
</dbReference>
<organism evidence="3 4">
    <name type="scientific">Aspergillus turcosus</name>
    <dbReference type="NCBI Taxonomy" id="1245748"/>
    <lineage>
        <taxon>Eukaryota</taxon>
        <taxon>Fungi</taxon>
        <taxon>Dikarya</taxon>
        <taxon>Ascomycota</taxon>
        <taxon>Pezizomycotina</taxon>
        <taxon>Eurotiomycetes</taxon>
        <taxon>Eurotiomycetidae</taxon>
        <taxon>Eurotiales</taxon>
        <taxon>Aspergillaceae</taxon>
        <taxon>Aspergillus</taxon>
        <taxon>Aspergillus subgen. Fumigati</taxon>
    </lineage>
</organism>
<feature type="compositionally biased region" description="Basic residues" evidence="1">
    <location>
        <begin position="1"/>
        <end position="22"/>
    </location>
</feature>
<evidence type="ECO:0000313" key="3">
    <source>
        <dbReference type="EMBL" id="RLL95042.1"/>
    </source>
</evidence>
<dbReference type="InterPro" id="IPR053178">
    <property type="entry name" value="Osmoadaptation_assoc"/>
</dbReference>
<dbReference type="Proteomes" id="UP000215289">
    <property type="component" value="Unassembled WGS sequence"/>
</dbReference>